<comment type="caution">
    <text evidence="2">The sequence shown here is derived from an EMBL/GenBank/DDBJ whole genome shotgun (WGS) entry which is preliminary data.</text>
</comment>
<keyword evidence="3" id="KW-1185">Reference proteome</keyword>
<sequence>MKSALMVLGAVLVLMGAVFALQGLGYLAGSAMTGVTLWAVVGPILAVVGVVLILWGARAGRPGKHG</sequence>
<dbReference type="RefSeq" id="WP_377137626.1">
    <property type="nucleotide sequence ID" value="NZ_JBHSFI010000005.1"/>
</dbReference>
<dbReference type="Proteomes" id="UP001596011">
    <property type="component" value="Unassembled WGS sequence"/>
</dbReference>
<evidence type="ECO:0000313" key="2">
    <source>
        <dbReference type="EMBL" id="MFC4630175.1"/>
    </source>
</evidence>
<name>A0ABV9HLC0_9MICO</name>
<keyword evidence="1" id="KW-0812">Transmembrane</keyword>
<organism evidence="2 3">
    <name type="scientific">Promicromonospora alba</name>
    <dbReference type="NCBI Taxonomy" id="1616110"/>
    <lineage>
        <taxon>Bacteria</taxon>
        <taxon>Bacillati</taxon>
        <taxon>Actinomycetota</taxon>
        <taxon>Actinomycetes</taxon>
        <taxon>Micrococcales</taxon>
        <taxon>Promicromonosporaceae</taxon>
        <taxon>Promicromonospora</taxon>
    </lineage>
</organism>
<keyword evidence="1" id="KW-0472">Membrane</keyword>
<feature type="transmembrane region" description="Helical" evidence="1">
    <location>
        <begin position="36"/>
        <end position="57"/>
    </location>
</feature>
<dbReference type="EMBL" id="JBHSFI010000005">
    <property type="protein sequence ID" value="MFC4630175.1"/>
    <property type="molecule type" value="Genomic_DNA"/>
</dbReference>
<reference evidence="3" key="1">
    <citation type="journal article" date="2019" name="Int. J. Syst. Evol. Microbiol.">
        <title>The Global Catalogue of Microorganisms (GCM) 10K type strain sequencing project: providing services to taxonomists for standard genome sequencing and annotation.</title>
        <authorList>
            <consortium name="The Broad Institute Genomics Platform"/>
            <consortium name="The Broad Institute Genome Sequencing Center for Infectious Disease"/>
            <person name="Wu L."/>
            <person name="Ma J."/>
        </authorList>
    </citation>
    <scope>NUCLEOTIDE SEQUENCE [LARGE SCALE GENOMIC DNA]</scope>
    <source>
        <strain evidence="3">CCUG 42722</strain>
    </source>
</reference>
<protein>
    <submittedName>
        <fullName evidence="2">Uncharacterized protein</fullName>
    </submittedName>
</protein>
<gene>
    <name evidence="2" type="ORF">ACFO6V_18145</name>
</gene>
<accession>A0ABV9HLC0</accession>
<evidence type="ECO:0000256" key="1">
    <source>
        <dbReference type="SAM" id="Phobius"/>
    </source>
</evidence>
<keyword evidence="1" id="KW-1133">Transmembrane helix</keyword>
<proteinExistence type="predicted"/>
<evidence type="ECO:0000313" key="3">
    <source>
        <dbReference type="Proteomes" id="UP001596011"/>
    </source>
</evidence>